<dbReference type="Proteomes" id="UP001165121">
    <property type="component" value="Unassembled WGS sequence"/>
</dbReference>
<evidence type="ECO:0000313" key="3">
    <source>
        <dbReference type="EMBL" id="GMF88869.1"/>
    </source>
</evidence>
<keyword evidence="2" id="KW-0732">Signal</keyword>
<keyword evidence="4" id="KW-1185">Reference proteome</keyword>
<keyword evidence="1" id="KW-0472">Membrane</keyword>
<gene>
    <name evidence="3" type="ORF">Pfra01_002893600</name>
</gene>
<dbReference type="InterPro" id="IPR021067">
    <property type="entry name" value="Glycosyltransferase"/>
</dbReference>
<name>A0A9W6YH67_9STRA</name>
<dbReference type="AlphaFoldDB" id="A0A9W6YH67"/>
<evidence type="ECO:0000256" key="2">
    <source>
        <dbReference type="SAM" id="SignalP"/>
    </source>
</evidence>
<dbReference type="EMBL" id="BSXT01013637">
    <property type="protein sequence ID" value="GMF88869.1"/>
    <property type="molecule type" value="Genomic_DNA"/>
</dbReference>
<organism evidence="3 4">
    <name type="scientific">Phytophthora fragariaefolia</name>
    <dbReference type="NCBI Taxonomy" id="1490495"/>
    <lineage>
        <taxon>Eukaryota</taxon>
        <taxon>Sar</taxon>
        <taxon>Stramenopiles</taxon>
        <taxon>Oomycota</taxon>
        <taxon>Peronosporomycetes</taxon>
        <taxon>Peronosporales</taxon>
        <taxon>Peronosporaceae</taxon>
        <taxon>Phytophthora</taxon>
    </lineage>
</organism>
<evidence type="ECO:0000313" key="4">
    <source>
        <dbReference type="Proteomes" id="UP001165121"/>
    </source>
</evidence>
<evidence type="ECO:0000256" key="1">
    <source>
        <dbReference type="SAM" id="Phobius"/>
    </source>
</evidence>
<dbReference type="OrthoDB" id="76265at2759"/>
<keyword evidence="1" id="KW-0812">Transmembrane</keyword>
<dbReference type="Pfam" id="PF11397">
    <property type="entry name" value="GlcNAc"/>
    <property type="match status" value="2"/>
</dbReference>
<reference evidence="3" key="1">
    <citation type="submission" date="2023-04" db="EMBL/GenBank/DDBJ databases">
        <title>Phytophthora fragariaefolia NBRC 109709.</title>
        <authorList>
            <person name="Ichikawa N."/>
            <person name="Sato H."/>
            <person name="Tonouchi N."/>
        </authorList>
    </citation>
    <scope>NUCLEOTIDE SEQUENCE</scope>
    <source>
        <strain evidence="3">NBRC 109709</strain>
    </source>
</reference>
<feature type="signal peptide" evidence="2">
    <location>
        <begin position="1"/>
        <end position="28"/>
    </location>
</feature>
<sequence>MATPSPRTPLPLPPLLLLAALLLPLAASESMESVMGIVNTKRSVKLDPSVQHIPLDPTQAQLRPPPAQIPASFDIFVGLSVFRDGYRCGKTIFTGLKRAKYPERLFFGVIDQVNDGDARCLDEYCKMAEAEWPDKGPCPYKDHIRVGVHSASESRGPTLARHQQQKLIQQEEFCLQLDGHSIFTNLWDENLLAEWKRVNNEMAVLSTYLHHIHDFVKENGDNALSASLPHLCSTMRGSNGLVRTVGASMISGSKFPQLEALWGAGLSFNKCHAERRVPVDSHTLWMFDGEEFLRASRLWTSGYDMYSPSVLGSVIYHNYSKVPARFEHITVDPQVKKRESEMAINRFNHIVGKPIKGLVDTYELDKYGFGSVRSFESYLKFSGVTFKEGVNDTESCEQLHWVPYENATEVEALVGNGWKLHTKSIAGAEPTPMQQIAQNVEQDAEVQNVAGTKTDTTQPTKEQGVVDDDPNAEVARHAADAHAENGADIGEDEHLEEAKARLRQEVVNNRTAKGPSAAPVWFFLFVVVAALFVTLSNDRVSRSIRLTFCASAPHTHSSNE</sequence>
<protein>
    <submittedName>
        <fullName evidence="3">Unnamed protein product</fullName>
    </submittedName>
</protein>
<accession>A0A9W6YH67</accession>
<dbReference type="PANTHER" id="PTHR34496:SF6">
    <property type="entry name" value="GLYCOSYLTRANSFERASE 2-LIKE DOMAIN-CONTAINING PROTEIN"/>
    <property type="match status" value="1"/>
</dbReference>
<keyword evidence="1" id="KW-1133">Transmembrane helix</keyword>
<dbReference type="PANTHER" id="PTHR34496">
    <property type="entry name" value="GLCNAC TRANSFERASE-RELATED"/>
    <property type="match status" value="1"/>
</dbReference>
<feature type="transmembrane region" description="Helical" evidence="1">
    <location>
        <begin position="518"/>
        <end position="535"/>
    </location>
</feature>
<feature type="chain" id="PRO_5040850213" evidence="2">
    <location>
        <begin position="29"/>
        <end position="560"/>
    </location>
</feature>
<proteinExistence type="predicted"/>
<comment type="caution">
    <text evidence="3">The sequence shown here is derived from an EMBL/GenBank/DDBJ whole genome shotgun (WGS) entry which is preliminary data.</text>
</comment>